<evidence type="ECO:0000313" key="2">
    <source>
        <dbReference type="EMBL" id="KRX04438.1"/>
    </source>
</evidence>
<dbReference type="EMBL" id="LDAU01000116">
    <property type="protein sequence ID" value="KRX04438.1"/>
    <property type="molecule type" value="Genomic_DNA"/>
</dbReference>
<name>A0A0V0QQC3_PSEPJ</name>
<dbReference type="Proteomes" id="UP000054937">
    <property type="component" value="Unassembled WGS sequence"/>
</dbReference>
<sequence>MEETKENNQQQNNRNIKNQNNNNNYKNRRYVNNNNNFNGQQGGPSNFNNNYNNNKNRNHYYNNQNRNYQQNYVQGQNFRNFQQQQNFYQGMGNQNYMQGFPQQQLNQGGMIPINQQLTFQQTGHYNQFQRGGYMQNQGQFYGGMGQGMQQKGYKYKLQFKGTMGQQKEVIKKLQQHNKFRFEQVQVINRIQDQETQNGLIKFQYILTFNDKQEAKKCMFHNHLRHIKLQEEQNRPKLIMKRIVSKIGQNKIQEDNRVQVEAQEGSEGGVRGIYLFAIKSGVVYKTEQIRNERGKYQIYFESNQAAKKKKILI</sequence>
<proteinExistence type="predicted"/>
<feature type="compositionally biased region" description="Low complexity" evidence="1">
    <location>
        <begin position="7"/>
        <end position="62"/>
    </location>
</feature>
<comment type="caution">
    <text evidence="2">The sequence shown here is derived from an EMBL/GenBank/DDBJ whole genome shotgun (WGS) entry which is preliminary data.</text>
</comment>
<organism evidence="2 3">
    <name type="scientific">Pseudocohnilembus persalinus</name>
    <name type="common">Ciliate</name>
    <dbReference type="NCBI Taxonomy" id="266149"/>
    <lineage>
        <taxon>Eukaryota</taxon>
        <taxon>Sar</taxon>
        <taxon>Alveolata</taxon>
        <taxon>Ciliophora</taxon>
        <taxon>Intramacronucleata</taxon>
        <taxon>Oligohymenophorea</taxon>
        <taxon>Scuticociliatia</taxon>
        <taxon>Philasterida</taxon>
        <taxon>Pseudocohnilembidae</taxon>
        <taxon>Pseudocohnilembus</taxon>
    </lineage>
</organism>
<dbReference type="InParanoid" id="A0A0V0QQC3"/>
<evidence type="ECO:0000313" key="3">
    <source>
        <dbReference type="Proteomes" id="UP000054937"/>
    </source>
</evidence>
<feature type="region of interest" description="Disordered" evidence="1">
    <location>
        <begin position="1"/>
        <end position="62"/>
    </location>
</feature>
<keyword evidence="3" id="KW-1185">Reference proteome</keyword>
<accession>A0A0V0QQC3</accession>
<protein>
    <submittedName>
        <fullName evidence="2">Uncharacterized protein</fullName>
    </submittedName>
</protein>
<evidence type="ECO:0000256" key="1">
    <source>
        <dbReference type="SAM" id="MobiDB-lite"/>
    </source>
</evidence>
<dbReference type="AlphaFoldDB" id="A0A0V0QQC3"/>
<gene>
    <name evidence="2" type="ORF">PPERSA_00207</name>
</gene>
<reference evidence="2 3" key="1">
    <citation type="journal article" date="2015" name="Sci. Rep.">
        <title>Genome of the facultative scuticociliatosis pathogen Pseudocohnilembus persalinus provides insight into its virulence through horizontal gene transfer.</title>
        <authorList>
            <person name="Xiong J."/>
            <person name="Wang G."/>
            <person name="Cheng J."/>
            <person name="Tian M."/>
            <person name="Pan X."/>
            <person name="Warren A."/>
            <person name="Jiang C."/>
            <person name="Yuan D."/>
            <person name="Miao W."/>
        </authorList>
    </citation>
    <scope>NUCLEOTIDE SEQUENCE [LARGE SCALE GENOMIC DNA]</scope>
    <source>
        <strain evidence="2">36N120E</strain>
    </source>
</reference>